<dbReference type="Pfam" id="PF14539">
    <property type="entry name" value="DUF4442"/>
    <property type="match status" value="1"/>
</dbReference>
<evidence type="ECO:0000313" key="1">
    <source>
        <dbReference type="EMBL" id="SDS94835.1"/>
    </source>
</evidence>
<accession>A0A1H1WCN3</accession>
<protein>
    <submittedName>
        <fullName evidence="1">Acyl-coenzyme A thioesterase PaaI, contains HGG motif</fullName>
    </submittedName>
</protein>
<dbReference type="AlphaFoldDB" id="A0A1H1WCN3"/>
<dbReference type="STRING" id="652787.SAMN05216490_2154"/>
<keyword evidence="2" id="KW-1185">Reference proteome</keyword>
<reference evidence="1 2" key="1">
    <citation type="submission" date="2016-10" db="EMBL/GenBank/DDBJ databases">
        <authorList>
            <person name="de Groot N.N."/>
        </authorList>
    </citation>
    <scope>NUCLEOTIDE SEQUENCE [LARGE SCALE GENOMIC DNA]</scope>
    <source>
        <strain evidence="1 2">MP1X4</strain>
    </source>
</reference>
<organism evidence="1 2">
    <name type="scientific">Mucilaginibacter mallensis</name>
    <dbReference type="NCBI Taxonomy" id="652787"/>
    <lineage>
        <taxon>Bacteria</taxon>
        <taxon>Pseudomonadati</taxon>
        <taxon>Bacteroidota</taxon>
        <taxon>Sphingobacteriia</taxon>
        <taxon>Sphingobacteriales</taxon>
        <taxon>Sphingobacteriaceae</taxon>
        <taxon>Mucilaginibacter</taxon>
    </lineage>
</organism>
<dbReference type="OrthoDB" id="9814774at2"/>
<evidence type="ECO:0000313" key="2">
    <source>
        <dbReference type="Proteomes" id="UP000199679"/>
    </source>
</evidence>
<dbReference type="Proteomes" id="UP000199679">
    <property type="component" value="Chromosome I"/>
</dbReference>
<dbReference type="InterPro" id="IPR029069">
    <property type="entry name" value="HotDog_dom_sf"/>
</dbReference>
<dbReference type="SUPFAM" id="SSF54637">
    <property type="entry name" value="Thioesterase/thiol ester dehydrase-isomerase"/>
    <property type="match status" value="1"/>
</dbReference>
<dbReference type="EMBL" id="LT629740">
    <property type="protein sequence ID" value="SDS94835.1"/>
    <property type="molecule type" value="Genomic_DNA"/>
</dbReference>
<gene>
    <name evidence="1" type="ORF">SAMN05216490_2154</name>
</gene>
<sequence length="161" mass="18717">MPVSENSLKWVMRFYPPLFFQRIWVVQFDDGFRGVEVKITKSMWNRNYNDSIFGGTIFAAADPFYPVLFHQILSHKGYNIKAWAKSSEIKFLKPGHNNLSFKIQLDEAEIIEAEEILNAIGKYTKVYPINIYDKNGVLVASVLNEIYMRNLNFTENAHSDK</sequence>
<dbReference type="RefSeq" id="WP_091372189.1">
    <property type="nucleotide sequence ID" value="NZ_LT629740.1"/>
</dbReference>
<name>A0A1H1WCN3_MUCMA</name>
<dbReference type="Gene3D" id="3.10.129.10">
    <property type="entry name" value="Hotdog Thioesterase"/>
    <property type="match status" value="1"/>
</dbReference>
<dbReference type="InterPro" id="IPR027961">
    <property type="entry name" value="DUF4442"/>
</dbReference>
<proteinExistence type="predicted"/>